<accession>A0ACD0P060</accession>
<organism evidence="1 2">
    <name type="scientific">Violaceomyces palustris</name>
    <dbReference type="NCBI Taxonomy" id="1673888"/>
    <lineage>
        <taxon>Eukaryota</taxon>
        <taxon>Fungi</taxon>
        <taxon>Dikarya</taxon>
        <taxon>Basidiomycota</taxon>
        <taxon>Ustilaginomycotina</taxon>
        <taxon>Ustilaginomycetes</taxon>
        <taxon>Violaceomycetales</taxon>
        <taxon>Violaceomycetaceae</taxon>
        <taxon>Violaceomyces</taxon>
    </lineage>
</organism>
<proteinExistence type="predicted"/>
<reference evidence="1 2" key="1">
    <citation type="journal article" date="2018" name="Mol. Biol. Evol.">
        <title>Broad Genomic Sampling Reveals a Smut Pathogenic Ancestry of the Fungal Clade Ustilaginomycotina.</title>
        <authorList>
            <person name="Kijpornyongpan T."/>
            <person name="Mondo S.J."/>
            <person name="Barry K."/>
            <person name="Sandor L."/>
            <person name="Lee J."/>
            <person name="Lipzen A."/>
            <person name="Pangilinan J."/>
            <person name="LaButti K."/>
            <person name="Hainaut M."/>
            <person name="Henrissat B."/>
            <person name="Grigoriev I.V."/>
            <person name="Spatafora J.W."/>
            <person name="Aime M.C."/>
        </authorList>
    </citation>
    <scope>NUCLEOTIDE SEQUENCE [LARGE SCALE GENOMIC DNA]</scope>
    <source>
        <strain evidence="1 2">SA 807</strain>
    </source>
</reference>
<dbReference type="EMBL" id="KZ819848">
    <property type="protein sequence ID" value="PWN51375.1"/>
    <property type="molecule type" value="Genomic_DNA"/>
</dbReference>
<protein>
    <submittedName>
        <fullName evidence="1">Uncharacterized protein</fullName>
    </submittedName>
</protein>
<evidence type="ECO:0000313" key="1">
    <source>
        <dbReference type="EMBL" id="PWN51375.1"/>
    </source>
</evidence>
<keyword evidence="2" id="KW-1185">Reference proteome</keyword>
<sequence>MPLTSIKPSPSLVVLVLAFISLVLPVGIRSQPEHEQPSFLSHSSLFNFDRALHSNSSDPYNSAGTADREPQKDGRHEIRFSLMGCPSNVKPKISGVSTSKQEYVVRAPGILLVPADFMGNVYLTGEACGKHGDLCQSVDLTFKENPTETVRSYINYDGYRTKKFLYPVVASFDDDLATGQEGTISCDGDDCPDASRDPDDFISNRIYSSTKGVGVDVTYDCTA</sequence>
<dbReference type="Proteomes" id="UP000245626">
    <property type="component" value="Unassembled WGS sequence"/>
</dbReference>
<evidence type="ECO:0000313" key="2">
    <source>
        <dbReference type="Proteomes" id="UP000245626"/>
    </source>
</evidence>
<gene>
    <name evidence="1" type="ORF">IE53DRAFT_386251</name>
</gene>
<name>A0ACD0P060_9BASI</name>